<keyword evidence="13" id="KW-0472">Membrane</keyword>
<evidence type="ECO:0000256" key="7">
    <source>
        <dbReference type="ARBA" id="ARBA00022723"/>
    </source>
</evidence>
<evidence type="ECO:0000256" key="12">
    <source>
        <dbReference type="ARBA" id="ARBA00022989"/>
    </source>
</evidence>
<reference evidence="20 21" key="1">
    <citation type="journal article" date="2017" name="Mol. Biol. Evol.">
        <title>The 4-celled Tetrabaena socialis nuclear genome reveals the essential components for genetic control of cell number at the origin of multicellularity in the volvocine lineage.</title>
        <authorList>
            <person name="Featherston J."/>
            <person name="Arakaki Y."/>
            <person name="Hanschen E.R."/>
            <person name="Ferris P.J."/>
            <person name="Michod R.E."/>
            <person name="Olson B.J.S.C."/>
            <person name="Nozaki H."/>
            <person name="Durand P.M."/>
        </authorList>
    </citation>
    <scope>NUCLEOTIDE SEQUENCE [LARGE SCALE GENOMIC DNA]</scope>
    <source>
        <strain evidence="20 21">NIES-571</strain>
    </source>
</reference>
<dbReference type="PANTHER" id="PTHR32523">
    <property type="entry name" value="PHYTOL KINASE 1, CHLOROPLASTIC"/>
    <property type="match status" value="1"/>
</dbReference>
<dbReference type="PROSITE" id="PS50865">
    <property type="entry name" value="ZF_MYND_2"/>
    <property type="match status" value="1"/>
</dbReference>
<keyword evidence="4" id="KW-0934">Plastid</keyword>
<keyword evidence="12" id="KW-1133">Transmembrane helix</keyword>
<keyword evidence="6" id="KW-0812">Transmembrane</keyword>
<evidence type="ECO:0000256" key="6">
    <source>
        <dbReference type="ARBA" id="ARBA00022692"/>
    </source>
</evidence>
<evidence type="ECO:0000313" key="21">
    <source>
        <dbReference type="Proteomes" id="UP000236333"/>
    </source>
</evidence>
<name>A0A2J8AHB8_9CHLO</name>
<organism evidence="20 21">
    <name type="scientific">Tetrabaena socialis</name>
    <dbReference type="NCBI Taxonomy" id="47790"/>
    <lineage>
        <taxon>Eukaryota</taxon>
        <taxon>Viridiplantae</taxon>
        <taxon>Chlorophyta</taxon>
        <taxon>core chlorophytes</taxon>
        <taxon>Chlorophyceae</taxon>
        <taxon>CS clade</taxon>
        <taxon>Chlamydomonadales</taxon>
        <taxon>Tetrabaenaceae</taxon>
        <taxon>Tetrabaena</taxon>
    </lineage>
</organism>
<dbReference type="EC" id="2.7.1.182" evidence="15"/>
<evidence type="ECO:0000256" key="1">
    <source>
        <dbReference type="ARBA" id="ARBA00004508"/>
    </source>
</evidence>
<keyword evidence="10" id="KW-0862">Zinc</keyword>
<evidence type="ECO:0000256" key="14">
    <source>
        <dbReference type="ARBA" id="ARBA00024015"/>
    </source>
</evidence>
<dbReference type="GO" id="GO:0008270">
    <property type="term" value="F:zinc ion binding"/>
    <property type="evidence" value="ECO:0007669"/>
    <property type="project" value="UniProtKB-KW"/>
</dbReference>
<dbReference type="EMBL" id="PGGS01000019">
    <property type="protein sequence ID" value="PNH11909.1"/>
    <property type="molecule type" value="Genomic_DNA"/>
</dbReference>
<evidence type="ECO:0000259" key="19">
    <source>
        <dbReference type="PROSITE" id="PS50865"/>
    </source>
</evidence>
<evidence type="ECO:0000256" key="5">
    <source>
        <dbReference type="ARBA" id="ARBA00022679"/>
    </source>
</evidence>
<protein>
    <recommendedName>
        <fullName evidence="15">phytol kinase</fullName>
        <ecNumber evidence="15">2.7.1.182</ecNumber>
    </recommendedName>
</protein>
<proteinExistence type="inferred from homology"/>
<comment type="subcellular location">
    <subcellularLocation>
        <location evidence="1">Plastid</location>
        <location evidence="1">Chloroplast membrane</location>
        <topology evidence="1">Multi-pass membrane protein</topology>
    </subcellularLocation>
</comment>
<evidence type="ECO:0000256" key="4">
    <source>
        <dbReference type="ARBA" id="ARBA00022640"/>
    </source>
</evidence>
<feature type="domain" description="MYND-type" evidence="19">
    <location>
        <begin position="1034"/>
        <end position="1078"/>
    </location>
</feature>
<dbReference type="GO" id="GO:0009507">
    <property type="term" value="C:chloroplast"/>
    <property type="evidence" value="ECO:0007669"/>
    <property type="project" value="UniProtKB-SubCell"/>
</dbReference>
<evidence type="ECO:0000313" key="20">
    <source>
        <dbReference type="EMBL" id="PNH11909.1"/>
    </source>
</evidence>
<comment type="catalytic activity">
    <reaction evidence="16">
        <text>phytol + CTP = phytyl phosphate + CDP + H(+)</text>
        <dbReference type="Rhea" id="RHEA:38055"/>
        <dbReference type="ChEBI" id="CHEBI:15378"/>
        <dbReference type="ChEBI" id="CHEBI:17327"/>
        <dbReference type="ChEBI" id="CHEBI:37563"/>
        <dbReference type="ChEBI" id="CHEBI:58069"/>
        <dbReference type="ChEBI" id="CHEBI:75483"/>
        <dbReference type="EC" id="2.7.1.182"/>
    </reaction>
</comment>
<feature type="compositionally biased region" description="Low complexity" evidence="18">
    <location>
        <begin position="156"/>
        <end position="181"/>
    </location>
</feature>
<comment type="similarity">
    <text evidence="2">Belongs to the polyprenol kinase family.</text>
</comment>
<keyword evidence="7" id="KW-0479">Metal-binding</keyword>
<dbReference type="PANTHER" id="PTHR32523:SF8">
    <property type="entry name" value="DOLICHOL KINASE"/>
    <property type="match status" value="1"/>
</dbReference>
<feature type="region of interest" description="Disordered" evidence="18">
    <location>
        <begin position="156"/>
        <end position="184"/>
    </location>
</feature>
<dbReference type="GO" id="GO:0016020">
    <property type="term" value="C:membrane"/>
    <property type="evidence" value="ECO:0007669"/>
    <property type="project" value="UniProtKB-SubCell"/>
</dbReference>
<feature type="compositionally biased region" description="Low complexity" evidence="18">
    <location>
        <begin position="435"/>
        <end position="445"/>
    </location>
</feature>
<evidence type="ECO:0000256" key="16">
    <source>
        <dbReference type="ARBA" id="ARBA00048889"/>
    </source>
</evidence>
<evidence type="ECO:0000256" key="9">
    <source>
        <dbReference type="ARBA" id="ARBA00022777"/>
    </source>
</evidence>
<dbReference type="Gene3D" id="6.10.140.2220">
    <property type="match status" value="1"/>
</dbReference>
<evidence type="ECO:0000256" key="17">
    <source>
        <dbReference type="PROSITE-ProRule" id="PRU00134"/>
    </source>
</evidence>
<keyword evidence="21" id="KW-1185">Reference proteome</keyword>
<evidence type="ECO:0000256" key="18">
    <source>
        <dbReference type="SAM" id="MobiDB-lite"/>
    </source>
</evidence>
<dbReference type="Proteomes" id="UP000236333">
    <property type="component" value="Unassembled WGS sequence"/>
</dbReference>
<accession>A0A2J8AHB8</accession>
<evidence type="ECO:0000256" key="15">
    <source>
        <dbReference type="ARBA" id="ARBA00039024"/>
    </source>
</evidence>
<evidence type="ECO:0000256" key="10">
    <source>
        <dbReference type="ARBA" id="ARBA00022833"/>
    </source>
</evidence>
<evidence type="ECO:0000256" key="13">
    <source>
        <dbReference type="ARBA" id="ARBA00023136"/>
    </source>
</evidence>
<dbReference type="Pfam" id="PF01753">
    <property type="entry name" value="zf-MYND"/>
    <property type="match status" value="1"/>
</dbReference>
<keyword evidence="9" id="KW-0418">Kinase</keyword>
<keyword evidence="11" id="KW-0809">Transit peptide</keyword>
<dbReference type="GO" id="GO:0010276">
    <property type="term" value="F:phytol kinase activity"/>
    <property type="evidence" value="ECO:0007669"/>
    <property type="project" value="UniProtKB-EC"/>
</dbReference>
<feature type="compositionally biased region" description="Low complexity" evidence="18">
    <location>
        <begin position="891"/>
        <end position="906"/>
    </location>
</feature>
<comment type="pathway">
    <text evidence="14">Cofactor biosynthesis; tocopherol biosynthesis.</text>
</comment>
<comment type="caution">
    <text evidence="20">The sequence shown here is derived from an EMBL/GenBank/DDBJ whole genome shotgun (WGS) entry which is preliminary data.</text>
</comment>
<dbReference type="InterPro" id="IPR039606">
    <property type="entry name" value="Phytol/farnesol_kinase"/>
</dbReference>
<gene>
    <name evidence="20" type="ORF">TSOC_001222</name>
</gene>
<sequence>MSSLQQPALNRPAEAAAILRSLSGLAKRLLSRLPPHEMEDLRVLWQQLCALRPLIEDSTAAPALLSNAPARGALLGVLAVALRAPLPRAGSDASKDLNWAYRSASEAASICCNKLMGQSLLAAKKVGFALRLLRTQPLQCCARRLAAPTAALLSLERKGPQQGPQEQPRRAAATSKAAQAANRSQLTKDARSALWLSLSLIQGLSLASYPGAEEADALPQAELAQLRSEFSAALRDSGVLEHAARTLLLLLVSNTRHPRDDDGNFLDAFMALSAVLDCLAGHLGSDELAAPATNELAARAAALRGVMSGRCVQHAVLVSGVAALCAADGGPSYGLPGELLQRVPLVGLSTGPGGAPKRFNLRMASGRQVLNFGTLKSMAWALGSGDRIVPRHGALALLLRVGRLAVASGRSHLGVGRGRVGQAAVRTAVRHERGSSGSTGASAGASGNGDRDGSSGSGSGGGSSSSSRCSGSRGLQQERAAVVPEQQQPPSVPRLELVLDVDALQPLFSGALDTAMALCFPAGSADTPRRAAARVECWRLYDGYTRDVLPLRLWDYISASPVRHLADPGRLMPGALLPDSPPPSWEPALAGGWLPCLERLLRRGSGDPGVQVPVLAFSALVLQERTDVIDCPLAWRHLAVLLAYGEPRQAAALVATLGKLLRGADPAGLADAALTGYAAPAAAALWTLIGTYTQKTAAPDTSEARGLPCEAPSVAGRQLAVMLTYSVCEWLPPLARLAARAMQAAARYGTAGQRRAPAVAEGAARGDAVKAAGALLHPLLVWLPSLLPRCSAAARGAAAARMGAAVAGGGGGGNGLGVDGCGGWRQLLLEEVGAVQLLGAALHMFAAAAPTDLPLSLRICLVRACCALVVAFPQEVRAAAGPGDPPEREPAAASGTAGGQASTRSGLGEQPAGATPALGRSGAAAASQQCFPWRPHLLRVLTEDVRADGLGAIEECAEALAVILQLWEAGGEAAGEAVAPQAAAEEGALTLPEAWQCLECAAGCGDEGVQQLASALVSVAEARGVLRTCSHPGCVSLAGDSEAEAEAGLLVCGRCGAARYCCADCQAAHWRAGHKKACVPRG</sequence>
<evidence type="ECO:0000256" key="2">
    <source>
        <dbReference type="ARBA" id="ARBA00010794"/>
    </source>
</evidence>
<dbReference type="InterPro" id="IPR002893">
    <property type="entry name" value="Znf_MYND"/>
</dbReference>
<keyword evidence="5" id="KW-0808">Transferase</keyword>
<keyword evidence="8 17" id="KW-0863">Zinc-finger</keyword>
<feature type="compositionally biased region" description="Low complexity" evidence="18">
    <location>
        <begin position="464"/>
        <end position="474"/>
    </location>
</feature>
<feature type="region of interest" description="Disordered" evidence="18">
    <location>
        <begin position="878"/>
        <end position="919"/>
    </location>
</feature>
<evidence type="ECO:0000256" key="3">
    <source>
        <dbReference type="ARBA" id="ARBA00022528"/>
    </source>
</evidence>
<dbReference type="SUPFAM" id="SSF144232">
    <property type="entry name" value="HIT/MYND zinc finger-like"/>
    <property type="match status" value="1"/>
</dbReference>
<feature type="region of interest" description="Disordered" evidence="18">
    <location>
        <begin position="420"/>
        <end position="490"/>
    </location>
</feature>
<evidence type="ECO:0000256" key="8">
    <source>
        <dbReference type="ARBA" id="ARBA00022771"/>
    </source>
</evidence>
<evidence type="ECO:0000256" key="11">
    <source>
        <dbReference type="ARBA" id="ARBA00022946"/>
    </source>
</evidence>
<dbReference type="AlphaFoldDB" id="A0A2J8AHB8"/>
<keyword evidence="3" id="KW-0150">Chloroplast</keyword>